<reference evidence="1 2" key="1">
    <citation type="journal article" date="2017" name="Gene Rep">
        <title>The ribosomal RNA operon (rrn) of Campylobacter concisus supports molecular typing to genomospecies level.</title>
        <authorList>
            <person name="Huq M."/>
            <person name="Van T.T.H."/>
            <person name="Gurtler V."/>
            <person name="Elshagmani E."/>
            <person name="Allemailem K.S."/>
            <person name="Smooker P.M."/>
            <person name="Istivan T.S."/>
        </authorList>
    </citation>
    <scope>NUCLEOTIDE SEQUENCE [LARGE SCALE GENOMIC DNA]</scope>
    <source>
        <strain evidence="1 2">RCH 26</strain>
    </source>
</reference>
<dbReference type="AlphaFoldDB" id="A0A1X0U2Y9"/>
<protein>
    <submittedName>
        <fullName evidence="1">Uncharacterized protein</fullName>
    </submittedName>
</protein>
<gene>
    <name evidence="1" type="ORF">A3835_01905</name>
</gene>
<comment type="caution">
    <text evidence="1">The sequence shown here is derived from an EMBL/GenBank/DDBJ whole genome shotgun (WGS) entry which is preliminary data.</text>
</comment>
<evidence type="ECO:0000313" key="2">
    <source>
        <dbReference type="Proteomes" id="UP000192671"/>
    </source>
</evidence>
<accession>A0A1X0U2Y9</accession>
<dbReference type="EMBL" id="LVWL01000018">
    <property type="protein sequence ID" value="ORI08336.1"/>
    <property type="molecule type" value="Genomic_DNA"/>
</dbReference>
<sequence length="258" mass="30058">MAYISAKNKTPKEIADFFIKKIGLVFNQRWWGKWERSSIVLSNTGSLLIKDVKQNGFIFDLIVQNGAYLGILENEYAKFISQNEAIFEEGESKIKFVKIKDGIQIEPINCQNLCGIGTYFDSIYEFQKDIFTFYGNIIDDFVLSKIYALITKDKKHDLENYSPESKWEDFLKCFGSSSAYIDNLDDFKATIIDAFIPGFYSDYATILMVDDNKEIWGAYSDVEKVYYFTTEQRYKNKIPKTIENWASRFKTTDIIYLD</sequence>
<dbReference type="Proteomes" id="UP000192671">
    <property type="component" value="Unassembled WGS sequence"/>
</dbReference>
<name>A0A1X0U2Y9_9BACT</name>
<proteinExistence type="predicted"/>
<organism evidence="1 2">
    <name type="scientific">Campylobacter concisus</name>
    <dbReference type="NCBI Taxonomy" id="199"/>
    <lineage>
        <taxon>Bacteria</taxon>
        <taxon>Pseudomonadati</taxon>
        <taxon>Campylobacterota</taxon>
        <taxon>Epsilonproteobacteria</taxon>
        <taxon>Campylobacterales</taxon>
        <taxon>Campylobacteraceae</taxon>
        <taxon>Campylobacter</taxon>
    </lineage>
</organism>
<evidence type="ECO:0000313" key="1">
    <source>
        <dbReference type="EMBL" id="ORI08336.1"/>
    </source>
</evidence>